<keyword evidence="1" id="KW-0472">Membrane</keyword>
<gene>
    <name evidence="2" type="ORF">MENT_LOCUS27313</name>
</gene>
<evidence type="ECO:0000313" key="3">
    <source>
        <dbReference type="Proteomes" id="UP000580250"/>
    </source>
</evidence>
<dbReference type="Proteomes" id="UP000580250">
    <property type="component" value="Unassembled WGS sequence"/>
</dbReference>
<evidence type="ECO:0000313" key="2">
    <source>
        <dbReference type="EMBL" id="CAD2175576.1"/>
    </source>
</evidence>
<accession>A0A6V7VKS8</accession>
<keyword evidence="1" id="KW-0812">Transmembrane</keyword>
<protein>
    <submittedName>
        <fullName evidence="2">Uncharacterized protein</fullName>
    </submittedName>
</protein>
<sequence>MVNTNIIKFLDIRVRDFKIYSFLIFETLVDLLIFWGKRPITTQ</sequence>
<name>A0A6V7VKS8_MELEN</name>
<dbReference type="EMBL" id="CAJEWN010000257">
    <property type="protein sequence ID" value="CAD2175576.1"/>
    <property type="molecule type" value="Genomic_DNA"/>
</dbReference>
<organism evidence="2 3">
    <name type="scientific">Meloidogyne enterolobii</name>
    <name type="common">Root-knot nematode worm</name>
    <name type="synonym">Meloidogyne mayaguensis</name>
    <dbReference type="NCBI Taxonomy" id="390850"/>
    <lineage>
        <taxon>Eukaryota</taxon>
        <taxon>Metazoa</taxon>
        <taxon>Ecdysozoa</taxon>
        <taxon>Nematoda</taxon>
        <taxon>Chromadorea</taxon>
        <taxon>Rhabditida</taxon>
        <taxon>Tylenchina</taxon>
        <taxon>Tylenchomorpha</taxon>
        <taxon>Tylenchoidea</taxon>
        <taxon>Meloidogynidae</taxon>
        <taxon>Meloidogyninae</taxon>
        <taxon>Meloidogyne</taxon>
    </lineage>
</organism>
<evidence type="ECO:0000256" key="1">
    <source>
        <dbReference type="SAM" id="Phobius"/>
    </source>
</evidence>
<reference evidence="2 3" key="1">
    <citation type="submission" date="2020-08" db="EMBL/GenBank/DDBJ databases">
        <authorList>
            <person name="Koutsovoulos G."/>
            <person name="Danchin GJ E."/>
        </authorList>
    </citation>
    <scope>NUCLEOTIDE SEQUENCE [LARGE SCALE GENOMIC DNA]</scope>
</reference>
<dbReference type="AlphaFoldDB" id="A0A6V7VKS8"/>
<feature type="transmembrane region" description="Helical" evidence="1">
    <location>
        <begin position="19"/>
        <end position="36"/>
    </location>
</feature>
<comment type="caution">
    <text evidence="2">The sequence shown here is derived from an EMBL/GenBank/DDBJ whole genome shotgun (WGS) entry which is preliminary data.</text>
</comment>
<proteinExistence type="predicted"/>
<keyword evidence="1" id="KW-1133">Transmembrane helix</keyword>